<keyword evidence="3" id="KW-0963">Cytoplasm</keyword>
<dbReference type="Gene3D" id="1.20.120.340">
    <property type="entry name" value="Flagellar protein FliS"/>
    <property type="match status" value="1"/>
</dbReference>
<evidence type="ECO:0000256" key="5">
    <source>
        <dbReference type="ARBA" id="ARBA00023186"/>
    </source>
</evidence>
<evidence type="ECO:0000256" key="4">
    <source>
        <dbReference type="ARBA" id="ARBA00022795"/>
    </source>
</evidence>
<dbReference type="PANTHER" id="PTHR34773:SF1">
    <property type="entry name" value="FLAGELLAR SECRETION CHAPERONE FLIS"/>
    <property type="match status" value="1"/>
</dbReference>
<evidence type="ECO:0000256" key="2">
    <source>
        <dbReference type="ARBA" id="ARBA00008787"/>
    </source>
</evidence>
<sequence>MTYKKGNTAYLNNQVLTASPKRLIEMLFEAGIKHLKVASYHIDKNNLQESNAQLIKVQDIIMELKMSIHQIPGSDVSDQLNDLYDFMFNQLIQANLNKDKEKVELVQGMLEELLQTWQAL</sequence>
<evidence type="ECO:0000256" key="1">
    <source>
        <dbReference type="ARBA" id="ARBA00004514"/>
    </source>
</evidence>
<comment type="subcellular location">
    <subcellularLocation>
        <location evidence="1">Cytoplasm</location>
        <location evidence="1">Cytosol</location>
    </subcellularLocation>
</comment>
<dbReference type="SUPFAM" id="SSF101116">
    <property type="entry name" value="Flagellar export chaperone FliS"/>
    <property type="match status" value="1"/>
</dbReference>
<accession>A0A430B4U2</accession>
<keyword evidence="5" id="KW-0143">Chaperone</keyword>
<gene>
    <name evidence="6" type="ORF">CBF28_06480</name>
</gene>
<dbReference type="Proteomes" id="UP000288028">
    <property type="component" value="Unassembled WGS sequence"/>
</dbReference>
<keyword evidence="6" id="KW-0282">Flagellum</keyword>
<dbReference type="PANTHER" id="PTHR34773">
    <property type="entry name" value="FLAGELLAR SECRETION CHAPERONE FLIS"/>
    <property type="match status" value="1"/>
</dbReference>
<comment type="caution">
    <text evidence="6">The sequence shown here is derived from an EMBL/GenBank/DDBJ whole genome shotgun (WGS) entry which is preliminary data.</text>
</comment>
<dbReference type="CDD" id="cd16098">
    <property type="entry name" value="FliS"/>
    <property type="match status" value="1"/>
</dbReference>
<organism evidence="6 7">
    <name type="scientific">Vagococcus carniphilus</name>
    <dbReference type="NCBI Taxonomy" id="218144"/>
    <lineage>
        <taxon>Bacteria</taxon>
        <taxon>Bacillati</taxon>
        <taxon>Bacillota</taxon>
        <taxon>Bacilli</taxon>
        <taxon>Lactobacillales</taxon>
        <taxon>Enterococcaceae</taxon>
        <taxon>Vagococcus</taxon>
    </lineage>
</organism>
<dbReference type="Pfam" id="PF02561">
    <property type="entry name" value="FliS"/>
    <property type="match status" value="1"/>
</dbReference>
<dbReference type="GO" id="GO:0044780">
    <property type="term" value="P:bacterial-type flagellum assembly"/>
    <property type="evidence" value="ECO:0007669"/>
    <property type="project" value="InterPro"/>
</dbReference>
<keyword evidence="6" id="KW-0966">Cell projection</keyword>
<dbReference type="PIRSF" id="PIRSF039090">
    <property type="entry name" value="Flis"/>
    <property type="match status" value="1"/>
</dbReference>
<evidence type="ECO:0000256" key="3">
    <source>
        <dbReference type="ARBA" id="ARBA00022490"/>
    </source>
</evidence>
<dbReference type="AlphaFoldDB" id="A0A430B4U2"/>
<dbReference type="EMBL" id="NGKB01000005">
    <property type="protein sequence ID" value="RSU15366.1"/>
    <property type="molecule type" value="Genomic_DNA"/>
</dbReference>
<keyword evidence="4" id="KW-1005">Bacterial flagellum biogenesis</keyword>
<dbReference type="OrthoDB" id="1524959at2"/>
<keyword evidence="6" id="KW-0969">Cilium</keyword>
<proteinExistence type="inferred from homology"/>
<evidence type="ECO:0000313" key="6">
    <source>
        <dbReference type="EMBL" id="RSU15366.1"/>
    </source>
</evidence>
<dbReference type="InterPro" id="IPR036584">
    <property type="entry name" value="FliS_sf"/>
</dbReference>
<dbReference type="NCBIfam" id="TIGR00208">
    <property type="entry name" value="fliS"/>
    <property type="match status" value="1"/>
</dbReference>
<protein>
    <submittedName>
        <fullName evidence="6">Flagellar export chaperone FliS</fullName>
    </submittedName>
</protein>
<dbReference type="RefSeq" id="WP_126793175.1">
    <property type="nucleotide sequence ID" value="NZ_CP060720.1"/>
</dbReference>
<comment type="similarity">
    <text evidence="2">Belongs to the FliS family.</text>
</comment>
<name>A0A430B4U2_9ENTE</name>
<dbReference type="GO" id="GO:0071973">
    <property type="term" value="P:bacterial-type flagellum-dependent cell motility"/>
    <property type="evidence" value="ECO:0007669"/>
    <property type="project" value="TreeGrafter"/>
</dbReference>
<evidence type="ECO:0000313" key="7">
    <source>
        <dbReference type="Proteomes" id="UP000288028"/>
    </source>
</evidence>
<keyword evidence="7" id="KW-1185">Reference proteome</keyword>
<dbReference type="GO" id="GO:0005829">
    <property type="term" value="C:cytosol"/>
    <property type="evidence" value="ECO:0007669"/>
    <property type="project" value="UniProtKB-SubCell"/>
</dbReference>
<dbReference type="InterPro" id="IPR003713">
    <property type="entry name" value="FliS"/>
</dbReference>
<reference evidence="6 7" key="1">
    <citation type="submission" date="2017-05" db="EMBL/GenBank/DDBJ databases">
        <title>Vagococcus spp. assemblies.</title>
        <authorList>
            <person name="Gulvik C.A."/>
        </authorList>
    </citation>
    <scope>NUCLEOTIDE SEQUENCE [LARGE SCALE GENOMIC DNA]</scope>
    <source>
        <strain evidence="6 7">SS1714</strain>
    </source>
</reference>
<dbReference type="GeneID" id="95580696"/>